<proteinExistence type="predicted"/>
<evidence type="ECO:0000313" key="2">
    <source>
        <dbReference type="EMBL" id="BCM82139.1"/>
    </source>
</evidence>
<reference evidence="2" key="1">
    <citation type="submission" date="2020-11" db="EMBL/GenBank/DDBJ databases">
        <title>Complete genome sequence of a novel pathogenic Methylobacterium strain isolated from rice in Vietnam.</title>
        <authorList>
            <person name="Lai K."/>
            <person name="Okazaki S."/>
            <person name="Higashi K."/>
            <person name="Mori H."/>
            <person name="Toyoda A."/>
            <person name="Kurokawa K."/>
        </authorList>
    </citation>
    <scope>NUCLEOTIDE SEQUENCE</scope>
    <source>
        <strain evidence="2">VL1</strain>
    </source>
</reference>
<dbReference type="Pfam" id="PF04325">
    <property type="entry name" value="DUF465"/>
    <property type="match status" value="1"/>
</dbReference>
<feature type="coiled-coil region" evidence="1">
    <location>
        <begin position="32"/>
        <end position="87"/>
    </location>
</feature>
<keyword evidence="1" id="KW-0175">Coiled coil</keyword>
<accession>A0A8H8WPT9</accession>
<dbReference type="EMBL" id="AP024145">
    <property type="protein sequence ID" value="BCM82139.1"/>
    <property type="molecule type" value="Genomic_DNA"/>
</dbReference>
<dbReference type="AlphaFoldDB" id="A0A8H8WPT9"/>
<organism evidence="2 3">
    <name type="scientific">Methylobacterium indicum</name>
    <dbReference type="NCBI Taxonomy" id="1775910"/>
    <lineage>
        <taxon>Bacteria</taxon>
        <taxon>Pseudomonadati</taxon>
        <taxon>Pseudomonadota</taxon>
        <taxon>Alphaproteobacteria</taxon>
        <taxon>Hyphomicrobiales</taxon>
        <taxon>Methylobacteriaceae</taxon>
        <taxon>Methylobacterium</taxon>
    </lineage>
</organism>
<evidence type="ECO:0008006" key="4">
    <source>
        <dbReference type="Google" id="ProtNLM"/>
    </source>
</evidence>
<name>A0A8H8WPT9_9HYPH</name>
<evidence type="ECO:0000256" key="1">
    <source>
        <dbReference type="SAM" id="Coils"/>
    </source>
</evidence>
<sequence>MPLPEGGPSFILRRIIPGLRAAMAFELSAESTAEYETELARLREEHRDLDDAIEALAGVMAGDRLQLQRLKKRKLGIRDRISFLEDQLTPDIIA</sequence>
<evidence type="ECO:0000313" key="3">
    <source>
        <dbReference type="Proteomes" id="UP000663508"/>
    </source>
</evidence>
<dbReference type="InterPro" id="IPR038444">
    <property type="entry name" value="DUF465_sf"/>
</dbReference>
<protein>
    <recommendedName>
        <fullName evidence="4">Small protein containing a coiled-coil domain containing protein</fullName>
    </recommendedName>
</protein>
<gene>
    <name evidence="2" type="ORF">mvi_06000</name>
</gene>
<dbReference type="Gene3D" id="6.10.280.50">
    <property type="match status" value="1"/>
</dbReference>
<dbReference type="Proteomes" id="UP000663508">
    <property type="component" value="Chromosome"/>
</dbReference>
<dbReference type="KEGG" id="mind:mvi_06000"/>
<dbReference type="InterPro" id="IPR007420">
    <property type="entry name" value="DUF465"/>
</dbReference>